<accession>A0A9D8KGZ6</accession>
<dbReference type="Pfam" id="PF00440">
    <property type="entry name" value="TetR_N"/>
    <property type="match status" value="1"/>
</dbReference>
<feature type="domain" description="HTH tetR-type" evidence="3">
    <location>
        <begin position="15"/>
        <end position="75"/>
    </location>
</feature>
<dbReference type="PROSITE" id="PS50977">
    <property type="entry name" value="HTH_TETR_2"/>
    <property type="match status" value="1"/>
</dbReference>
<organism evidence="4 5">
    <name type="scientific">Candidatus Zymogenus saltonus</name>
    <dbReference type="NCBI Taxonomy" id="2844893"/>
    <lineage>
        <taxon>Bacteria</taxon>
        <taxon>Deltaproteobacteria</taxon>
        <taxon>Candidatus Zymogenia</taxon>
        <taxon>Candidatus Zymogeniales</taxon>
        <taxon>Candidatus Zymogenaceae</taxon>
        <taxon>Candidatus Zymogenus</taxon>
    </lineage>
</organism>
<dbReference type="AlphaFoldDB" id="A0A9D8KGZ6"/>
<dbReference type="GO" id="GO:0003677">
    <property type="term" value="F:DNA binding"/>
    <property type="evidence" value="ECO:0007669"/>
    <property type="project" value="UniProtKB-UniRule"/>
</dbReference>
<dbReference type="PANTHER" id="PTHR43479">
    <property type="entry name" value="ACREF/ENVCD OPERON REPRESSOR-RELATED"/>
    <property type="match status" value="1"/>
</dbReference>
<dbReference type="Proteomes" id="UP000809273">
    <property type="component" value="Unassembled WGS sequence"/>
</dbReference>
<dbReference type="Gene3D" id="1.10.357.10">
    <property type="entry name" value="Tetracycline Repressor, domain 2"/>
    <property type="match status" value="1"/>
</dbReference>
<feature type="DNA-binding region" description="H-T-H motif" evidence="2">
    <location>
        <begin position="38"/>
        <end position="57"/>
    </location>
</feature>
<keyword evidence="1 2" id="KW-0238">DNA-binding</keyword>
<reference evidence="4" key="1">
    <citation type="journal article" date="2021" name="Environ. Microbiol.">
        <title>Genomic characterization of three novel Desulfobacterota classes expand the metabolic and phylogenetic diversity of the phylum.</title>
        <authorList>
            <person name="Murphy C.L."/>
            <person name="Biggerstaff J."/>
            <person name="Eichhorn A."/>
            <person name="Ewing E."/>
            <person name="Shahan R."/>
            <person name="Soriano D."/>
            <person name="Stewart S."/>
            <person name="VanMol K."/>
            <person name="Walker R."/>
            <person name="Walters P."/>
            <person name="Elshahed M.S."/>
            <person name="Youssef N.H."/>
        </authorList>
    </citation>
    <scope>NUCLEOTIDE SEQUENCE</scope>
    <source>
        <strain evidence="4">Zod_Metabat.24</strain>
    </source>
</reference>
<comment type="caution">
    <text evidence="4">The sequence shown here is derived from an EMBL/GenBank/DDBJ whole genome shotgun (WGS) entry which is preliminary data.</text>
</comment>
<evidence type="ECO:0000313" key="5">
    <source>
        <dbReference type="Proteomes" id="UP000809273"/>
    </source>
</evidence>
<evidence type="ECO:0000313" key="4">
    <source>
        <dbReference type="EMBL" id="MBN1574596.1"/>
    </source>
</evidence>
<dbReference type="InterPro" id="IPR009057">
    <property type="entry name" value="Homeodomain-like_sf"/>
</dbReference>
<evidence type="ECO:0000256" key="1">
    <source>
        <dbReference type="ARBA" id="ARBA00023125"/>
    </source>
</evidence>
<dbReference type="InterPro" id="IPR001647">
    <property type="entry name" value="HTH_TetR"/>
</dbReference>
<reference evidence="4" key="2">
    <citation type="submission" date="2021-01" db="EMBL/GenBank/DDBJ databases">
        <authorList>
            <person name="Hahn C.R."/>
            <person name="Youssef N.H."/>
            <person name="Elshahed M."/>
        </authorList>
    </citation>
    <scope>NUCLEOTIDE SEQUENCE</scope>
    <source>
        <strain evidence="4">Zod_Metabat.24</strain>
    </source>
</reference>
<dbReference type="PANTHER" id="PTHR43479:SF11">
    <property type="entry name" value="ACREF_ENVCD OPERON REPRESSOR-RELATED"/>
    <property type="match status" value="1"/>
</dbReference>
<protein>
    <submittedName>
        <fullName evidence="4">TetR/AcrR family transcriptional regulator</fullName>
    </submittedName>
</protein>
<dbReference type="PRINTS" id="PR00455">
    <property type="entry name" value="HTHTETR"/>
</dbReference>
<gene>
    <name evidence="4" type="ORF">JW984_15470</name>
</gene>
<evidence type="ECO:0000259" key="3">
    <source>
        <dbReference type="PROSITE" id="PS50977"/>
    </source>
</evidence>
<proteinExistence type="predicted"/>
<name>A0A9D8KGZ6_9DELT</name>
<evidence type="ECO:0000256" key="2">
    <source>
        <dbReference type="PROSITE-ProRule" id="PRU00335"/>
    </source>
</evidence>
<dbReference type="SUPFAM" id="SSF46689">
    <property type="entry name" value="Homeodomain-like"/>
    <property type="match status" value="1"/>
</dbReference>
<dbReference type="InterPro" id="IPR050624">
    <property type="entry name" value="HTH-type_Tx_Regulator"/>
</dbReference>
<dbReference type="EMBL" id="JAFGIX010000084">
    <property type="protein sequence ID" value="MBN1574596.1"/>
    <property type="molecule type" value="Genomic_DNA"/>
</dbReference>
<sequence>MPELTFGDLKEREREARRELIVNTAKKLFSEKSFKNVTVRDIAKSAGVSTGTIYRYYESLDELFLEVFYADTKEIIGIIEEELKRDEGCSIRRFSEVYIGYLNENTSYYQMMSYFMPRGMLTDEEIEKINPIMQEVIDLIERVIKQSGHKGDTQLMSRALFSALNGIMTSYAQYPGSSVGEIRKYTLVLAGYIADFFEMGARKDYY</sequence>